<dbReference type="Pfam" id="PF05253">
    <property type="entry name" value="zf-U11-48K"/>
    <property type="match status" value="1"/>
</dbReference>
<evidence type="ECO:0000256" key="2">
    <source>
        <dbReference type="ARBA" id="ARBA00022771"/>
    </source>
</evidence>
<dbReference type="PROSITE" id="PS51800">
    <property type="entry name" value="ZF_CHHC_U11_48K"/>
    <property type="match status" value="1"/>
</dbReference>
<keyword evidence="1" id="KW-0479">Metal-binding</keyword>
<evidence type="ECO:0000256" key="3">
    <source>
        <dbReference type="ARBA" id="ARBA00022833"/>
    </source>
</evidence>
<comment type="caution">
    <text evidence="6">The sequence shown here is derived from an EMBL/GenBank/DDBJ whole genome shotgun (WGS) entry which is preliminary data.</text>
</comment>
<evidence type="ECO:0000313" key="6">
    <source>
        <dbReference type="EMBL" id="KAH7982561.1"/>
    </source>
</evidence>
<dbReference type="Proteomes" id="UP000821837">
    <property type="component" value="Chromosome 1"/>
</dbReference>
<evidence type="ECO:0000256" key="1">
    <source>
        <dbReference type="ARBA" id="ARBA00022723"/>
    </source>
</evidence>
<proteinExistence type="predicted"/>
<feature type="compositionally biased region" description="Polar residues" evidence="4">
    <location>
        <begin position="315"/>
        <end position="334"/>
    </location>
</feature>
<dbReference type="AlphaFoldDB" id="A0A9D4T8M7"/>
<organism evidence="6 7">
    <name type="scientific">Rhipicephalus sanguineus</name>
    <name type="common">Brown dog tick</name>
    <name type="synonym">Ixodes sanguineus</name>
    <dbReference type="NCBI Taxonomy" id="34632"/>
    <lineage>
        <taxon>Eukaryota</taxon>
        <taxon>Metazoa</taxon>
        <taxon>Ecdysozoa</taxon>
        <taxon>Arthropoda</taxon>
        <taxon>Chelicerata</taxon>
        <taxon>Arachnida</taxon>
        <taxon>Acari</taxon>
        <taxon>Parasitiformes</taxon>
        <taxon>Ixodida</taxon>
        <taxon>Ixodoidea</taxon>
        <taxon>Ixodidae</taxon>
        <taxon>Rhipicephalinae</taxon>
        <taxon>Rhipicephalus</taxon>
        <taxon>Rhipicephalus</taxon>
    </lineage>
</organism>
<evidence type="ECO:0000313" key="7">
    <source>
        <dbReference type="Proteomes" id="UP000821837"/>
    </source>
</evidence>
<feature type="compositionally biased region" description="Polar residues" evidence="4">
    <location>
        <begin position="232"/>
        <end position="244"/>
    </location>
</feature>
<sequence length="393" mass="43606">MAMSTYREHDMVQCPYDPDHKVKRTRIDIHISKCRRQIGRPFLRPCLFNPEHLAPSKLSEFCRHLETCPDKSSSLWVPKTQEDLESHYVVPVAGASRPVFSEPEEMWEVGPTAPSERREPPVPPVFRQVHGLTSAERRVYYRSLFENQVDYAPPRQPKDKASSMCFNQSSHAVHAKDDARKHRGAEAASPRTVLDDVNWPSCSQASQDHTGDTPSHKSWAQVVAPATDRQPRSIQANEPCSSKPIQARDAQPKQPRGGQARQPGGTQARQRGGTQASKARGTQVRQPGGAHVRQYRGAQARPLCGTQARPHRGTQDSPLCSTQTNQPGSTQARQTHGRAEADHPRVVHTAQNATPARTWADLFRYTTPASGRMDVDELAESLKGLGSAGPNEQ</sequence>
<name>A0A9D4T8M7_RHISA</name>
<gene>
    <name evidence="6" type="ORF">HPB52_005654</name>
</gene>
<accession>A0A9D4T8M7</accession>
<reference evidence="6" key="2">
    <citation type="submission" date="2021-09" db="EMBL/GenBank/DDBJ databases">
        <authorList>
            <person name="Jia N."/>
            <person name="Wang J."/>
            <person name="Shi W."/>
            <person name="Du L."/>
            <person name="Sun Y."/>
            <person name="Zhan W."/>
            <person name="Jiang J."/>
            <person name="Wang Q."/>
            <person name="Zhang B."/>
            <person name="Ji P."/>
            <person name="Sakyi L.B."/>
            <person name="Cui X."/>
            <person name="Yuan T."/>
            <person name="Jiang B."/>
            <person name="Yang W."/>
            <person name="Lam T.T.-Y."/>
            <person name="Chang Q."/>
            <person name="Ding S."/>
            <person name="Wang X."/>
            <person name="Zhu J."/>
            <person name="Ruan X."/>
            <person name="Zhao L."/>
            <person name="Wei J."/>
            <person name="Que T."/>
            <person name="Du C."/>
            <person name="Cheng J."/>
            <person name="Dai P."/>
            <person name="Han X."/>
            <person name="Huang E."/>
            <person name="Gao Y."/>
            <person name="Liu J."/>
            <person name="Shao H."/>
            <person name="Ye R."/>
            <person name="Li L."/>
            <person name="Wei W."/>
            <person name="Wang X."/>
            <person name="Wang C."/>
            <person name="Huo Q."/>
            <person name="Li W."/>
            <person name="Guo W."/>
            <person name="Chen H."/>
            <person name="Chen S."/>
            <person name="Zhou L."/>
            <person name="Zhou L."/>
            <person name="Ni X."/>
            <person name="Tian J."/>
            <person name="Zhou Y."/>
            <person name="Sheng Y."/>
            <person name="Liu T."/>
            <person name="Pan Y."/>
            <person name="Xia L."/>
            <person name="Li J."/>
            <person name="Zhao F."/>
            <person name="Cao W."/>
        </authorList>
    </citation>
    <scope>NUCLEOTIDE SEQUENCE</scope>
    <source>
        <strain evidence="6">Rsan-2018</strain>
        <tissue evidence="6">Larvae</tissue>
    </source>
</reference>
<keyword evidence="3" id="KW-0862">Zinc</keyword>
<dbReference type="OrthoDB" id="6515119at2759"/>
<reference evidence="6" key="1">
    <citation type="journal article" date="2020" name="Cell">
        <title>Large-Scale Comparative Analyses of Tick Genomes Elucidate Their Genetic Diversity and Vector Capacities.</title>
        <authorList>
            <consortium name="Tick Genome and Microbiome Consortium (TIGMIC)"/>
            <person name="Jia N."/>
            <person name="Wang J."/>
            <person name="Shi W."/>
            <person name="Du L."/>
            <person name="Sun Y."/>
            <person name="Zhan W."/>
            <person name="Jiang J.F."/>
            <person name="Wang Q."/>
            <person name="Zhang B."/>
            <person name="Ji P."/>
            <person name="Bell-Sakyi L."/>
            <person name="Cui X.M."/>
            <person name="Yuan T.T."/>
            <person name="Jiang B.G."/>
            <person name="Yang W.F."/>
            <person name="Lam T.T."/>
            <person name="Chang Q.C."/>
            <person name="Ding S.J."/>
            <person name="Wang X.J."/>
            <person name="Zhu J.G."/>
            <person name="Ruan X.D."/>
            <person name="Zhao L."/>
            <person name="Wei J.T."/>
            <person name="Ye R.Z."/>
            <person name="Que T.C."/>
            <person name="Du C.H."/>
            <person name="Zhou Y.H."/>
            <person name="Cheng J.X."/>
            <person name="Dai P.F."/>
            <person name="Guo W.B."/>
            <person name="Han X.H."/>
            <person name="Huang E.J."/>
            <person name="Li L.F."/>
            <person name="Wei W."/>
            <person name="Gao Y.C."/>
            <person name="Liu J.Z."/>
            <person name="Shao H.Z."/>
            <person name="Wang X."/>
            <person name="Wang C.C."/>
            <person name="Yang T.C."/>
            <person name="Huo Q.B."/>
            <person name="Li W."/>
            <person name="Chen H.Y."/>
            <person name="Chen S.E."/>
            <person name="Zhou L.G."/>
            <person name="Ni X.B."/>
            <person name="Tian J.H."/>
            <person name="Sheng Y."/>
            <person name="Liu T."/>
            <person name="Pan Y.S."/>
            <person name="Xia L.Y."/>
            <person name="Li J."/>
            <person name="Zhao F."/>
            <person name="Cao W.C."/>
        </authorList>
    </citation>
    <scope>NUCLEOTIDE SEQUENCE</scope>
    <source>
        <strain evidence="6">Rsan-2018</strain>
    </source>
</reference>
<dbReference type="VEuPathDB" id="VectorBase:RSAN_040220"/>
<feature type="compositionally biased region" description="Low complexity" evidence="4">
    <location>
        <begin position="254"/>
        <end position="275"/>
    </location>
</feature>
<feature type="domain" description="CHHC U11-48K-type" evidence="5">
    <location>
        <begin position="11"/>
        <end position="38"/>
    </location>
</feature>
<evidence type="ECO:0000259" key="5">
    <source>
        <dbReference type="PROSITE" id="PS51800"/>
    </source>
</evidence>
<keyword evidence="7" id="KW-1185">Reference proteome</keyword>
<dbReference type="EMBL" id="JABSTV010001245">
    <property type="protein sequence ID" value="KAH7982561.1"/>
    <property type="molecule type" value="Genomic_DNA"/>
</dbReference>
<feature type="region of interest" description="Disordered" evidence="4">
    <location>
        <begin position="151"/>
        <end position="346"/>
    </location>
</feature>
<dbReference type="InterPro" id="IPR036236">
    <property type="entry name" value="Znf_C2H2_sf"/>
</dbReference>
<evidence type="ECO:0000256" key="4">
    <source>
        <dbReference type="SAM" id="MobiDB-lite"/>
    </source>
</evidence>
<dbReference type="SUPFAM" id="SSF57667">
    <property type="entry name" value="beta-beta-alpha zinc fingers"/>
    <property type="match status" value="1"/>
</dbReference>
<protein>
    <recommendedName>
        <fullName evidence="5">CHHC U11-48K-type domain-containing protein</fullName>
    </recommendedName>
</protein>
<dbReference type="InterPro" id="IPR022776">
    <property type="entry name" value="TRM13/UPF0224_CHHC_Znf_dom"/>
</dbReference>
<dbReference type="GO" id="GO:0008270">
    <property type="term" value="F:zinc ion binding"/>
    <property type="evidence" value="ECO:0007669"/>
    <property type="project" value="UniProtKB-KW"/>
</dbReference>
<keyword evidence="2" id="KW-0863">Zinc-finger</keyword>